<evidence type="ECO:0000313" key="1">
    <source>
        <dbReference type="EMBL" id="GFY51773.1"/>
    </source>
</evidence>
<dbReference type="EMBL" id="BMAV01008309">
    <property type="protein sequence ID" value="GFY51773.1"/>
    <property type="molecule type" value="Genomic_DNA"/>
</dbReference>
<reference evidence="1" key="1">
    <citation type="submission" date="2020-08" db="EMBL/GenBank/DDBJ databases">
        <title>Multicomponent nature underlies the extraordinary mechanical properties of spider dragline silk.</title>
        <authorList>
            <person name="Kono N."/>
            <person name="Nakamura H."/>
            <person name="Mori M."/>
            <person name="Yoshida Y."/>
            <person name="Ohtoshi R."/>
            <person name="Malay A.D."/>
            <person name="Moran D.A.P."/>
            <person name="Tomita M."/>
            <person name="Numata K."/>
            <person name="Arakawa K."/>
        </authorList>
    </citation>
    <scope>NUCLEOTIDE SEQUENCE</scope>
</reference>
<dbReference type="AlphaFoldDB" id="A0A8X6XDI4"/>
<organism evidence="1 2">
    <name type="scientific">Trichonephila inaurata madagascariensis</name>
    <dbReference type="NCBI Taxonomy" id="2747483"/>
    <lineage>
        <taxon>Eukaryota</taxon>
        <taxon>Metazoa</taxon>
        <taxon>Ecdysozoa</taxon>
        <taxon>Arthropoda</taxon>
        <taxon>Chelicerata</taxon>
        <taxon>Arachnida</taxon>
        <taxon>Araneae</taxon>
        <taxon>Araneomorphae</taxon>
        <taxon>Entelegynae</taxon>
        <taxon>Araneoidea</taxon>
        <taxon>Nephilidae</taxon>
        <taxon>Trichonephila</taxon>
        <taxon>Trichonephila inaurata</taxon>
    </lineage>
</organism>
<protein>
    <submittedName>
        <fullName evidence="1">Uncharacterized protein</fullName>
    </submittedName>
</protein>
<accession>A0A8X6XDI4</accession>
<keyword evidence="2" id="KW-1185">Reference proteome</keyword>
<proteinExistence type="predicted"/>
<sequence length="105" mass="12410">MYNILIVQYGFALRHNLLPFSDRTSENIFEIFGSVKVVSENIFFSRQDFNIFELSNVQRCLVVGVRLTELPCREQPTMWMFRGTKCQVLCQLTQTWKLCPLQIRN</sequence>
<comment type="caution">
    <text evidence="1">The sequence shown here is derived from an EMBL/GenBank/DDBJ whole genome shotgun (WGS) entry which is preliminary data.</text>
</comment>
<name>A0A8X6XDI4_9ARAC</name>
<gene>
    <name evidence="1" type="ORF">TNIN_97331</name>
</gene>
<evidence type="ECO:0000313" key="2">
    <source>
        <dbReference type="Proteomes" id="UP000886998"/>
    </source>
</evidence>
<dbReference type="Proteomes" id="UP000886998">
    <property type="component" value="Unassembled WGS sequence"/>
</dbReference>